<dbReference type="GeneID" id="80348033"/>
<keyword evidence="6" id="KW-1185">Reference proteome</keyword>
<evidence type="ECO:0000256" key="2">
    <source>
        <dbReference type="ARBA" id="ARBA00023125"/>
    </source>
</evidence>
<dbReference type="CDD" id="cd03137">
    <property type="entry name" value="GATase1_AraC_1"/>
    <property type="match status" value="1"/>
</dbReference>
<evidence type="ECO:0000256" key="1">
    <source>
        <dbReference type="ARBA" id="ARBA00023015"/>
    </source>
</evidence>
<dbReference type="PROSITE" id="PS00041">
    <property type="entry name" value="HTH_ARAC_FAMILY_1"/>
    <property type="match status" value="1"/>
</dbReference>
<dbReference type="Proteomes" id="UP000516173">
    <property type="component" value="Chromosome"/>
</dbReference>
<dbReference type="SMART" id="SM00342">
    <property type="entry name" value="HTH_ARAC"/>
    <property type="match status" value="1"/>
</dbReference>
<dbReference type="GO" id="GO:0043565">
    <property type="term" value="F:sequence-specific DNA binding"/>
    <property type="evidence" value="ECO:0007669"/>
    <property type="project" value="InterPro"/>
</dbReference>
<sequence length="315" mass="33539">METDRGDVLVALGEGALLLDIAGPVQVLHWAGRRIRFASPDGRAARTDVGVPLGVDGAIGEFAGRVDTLVVPGYAVGEGLPPGLVPAVRGAAAGARRIVSVCTGAFVLAEAGLLAGRRATTHWTACHLLAQRFPDIEVDQDAIYVRDGPVVTSAGVTTGIDLALALVEEDEGSDLARSVAKHLVVFLHRPGGQSQFSVRATVATPRNSRLRHLIDTVAANPAAAHTLATMAAHATMSERHLTRLFRREIGMTPAQYVERVRVEAAQHLLEASDDGVTTVARRCGFGSEETLRRTFLKVLGTTPTDYRTRFRATPH</sequence>
<feature type="domain" description="HTH araC/xylS-type" evidence="4">
    <location>
        <begin position="208"/>
        <end position="309"/>
    </location>
</feature>
<evidence type="ECO:0000313" key="6">
    <source>
        <dbReference type="Proteomes" id="UP000516173"/>
    </source>
</evidence>
<dbReference type="PANTHER" id="PTHR43130">
    <property type="entry name" value="ARAC-FAMILY TRANSCRIPTIONAL REGULATOR"/>
    <property type="match status" value="1"/>
</dbReference>
<dbReference type="KEGG" id="nwl:NWFMUON74_35060"/>
<dbReference type="InterPro" id="IPR052158">
    <property type="entry name" value="INH-QAR"/>
</dbReference>
<dbReference type="SUPFAM" id="SSF52317">
    <property type="entry name" value="Class I glutamine amidotransferase-like"/>
    <property type="match status" value="1"/>
</dbReference>
<dbReference type="EMBL" id="AP023396">
    <property type="protein sequence ID" value="BCK55734.1"/>
    <property type="molecule type" value="Genomic_DNA"/>
</dbReference>
<dbReference type="GO" id="GO:0003700">
    <property type="term" value="F:DNA-binding transcription factor activity"/>
    <property type="evidence" value="ECO:0007669"/>
    <property type="project" value="InterPro"/>
</dbReference>
<gene>
    <name evidence="5" type="ORF">NWFMUON74_35060</name>
</gene>
<proteinExistence type="predicted"/>
<keyword evidence="3" id="KW-0804">Transcription</keyword>
<dbReference type="InterPro" id="IPR002818">
    <property type="entry name" value="DJ-1/PfpI"/>
</dbReference>
<name>A0A7G1KR79_9NOCA</name>
<evidence type="ECO:0000259" key="4">
    <source>
        <dbReference type="PROSITE" id="PS01124"/>
    </source>
</evidence>
<keyword evidence="1" id="KW-0805">Transcription regulation</keyword>
<dbReference type="Pfam" id="PF01965">
    <property type="entry name" value="DJ-1_PfpI"/>
    <property type="match status" value="1"/>
</dbReference>
<dbReference type="RefSeq" id="WP_187688796.1">
    <property type="nucleotide sequence ID" value="NZ_AP023396.1"/>
</dbReference>
<dbReference type="InterPro" id="IPR018060">
    <property type="entry name" value="HTH_AraC"/>
</dbReference>
<dbReference type="SUPFAM" id="SSF46689">
    <property type="entry name" value="Homeodomain-like"/>
    <property type="match status" value="2"/>
</dbReference>
<dbReference type="Gene3D" id="3.40.50.880">
    <property type="match status" value="1"/>
</dbReference>
<dbReference type="PROSITE" id="PS01124">
    <property type="entry name" value="HTH_ARAC_FAMILY_2"/>
    <property type="match status" value="1"/>
</dbReference>
<reference evidence="5 6" key="1">
    <citation type="submission" date="2020-08" db="EMBL/GenBank/DDBJ databases">
        <title>Genome Sequencing of Nocardia wallacei strain FMUON74 and assembly.</title>
        <authorList>
            <person name="Toyokawa M."/>
            <person name="Uesaka K."/>
        </authorList>
    </citation>
    <scope>NUCLEOTIDE SEQUENCE [LARGE SCALE GENOMIC DNA]</scope>
    <source>
        <strain evidence="5 6">FMUON74</strain>
    </source>
</reference>
<protein>
    <submittedName>
        <fullName evidence="5">Transcriptional regulator</fullName>
    </submittedName>
</protein>
<organism evidence="5 6">
    <name type="scientific">Nocardia wallacei</name>
    <dbReference type="NCBI Taxonomy" id="480035"/>
    <lineage>
        <taxon>Bacteria</taxon>
        <taxon>Bacillati</taxon>
        <taxon>Actinomycetota</taxon>
        <taxon>Actinomycetes</taxon>
        <taxon>Mycobacteriales</taxon>
        <taxon>Nocardiaceae</taxon>
        <taxon>Nocardia</taxon>
    </lineage>
</organism>
<evidence type="ECO:0000256" key="3">
    <source>
        <dbReference type="ARBA" id="ARBA00023163"/>
    </source>
</evidence>
<evidence type="ECO:0000313" key="5">
    <source>
        <dbReference type="EMBL" id="BCK55734.1"/>
    </source>
</evidence>
<dbReference type="Gene3D" id="1.10.10.60">
    <property type="entry name" value="Homeodomain-like"/>
    <property type="match status" value="2"/>
</dbReference>
<dbReference type="AlphaFoldDB" id="A0A7G1KR79"/>
<dbReference type="InterPro" id="IPR009057">
    <property type="entry name" value="Homeodomain-like_sf"/>
</dbReference>
<dbReference type="InterPro" id="IPR018062">
    <property type="entry name" value="HTH_AraC-typ_CS"/>
</dbReference>
<accession>A0A7G1KR79</accession>
<dbReference type="InterPro" id="IPR029062">
    <property type="entry name" value="Class_I_gatase-like"/>
</dbReference>
<dbReference type="Pfam" id="PF12833">
    <property type="entry name" value="HTH_18"/>
    <property type="match status" value="1"/>
</dbReference>
<dbReference type="PANTHER" id="PTHR43130:SF3">
    <property type="entry name" value="HTH-TYPE TRANSCRIPTIONAL REGULATOR RV1931C"/>
    <property type="match status" value="1"/>
</dbReference>
<keyword evidence="2" id="KW-0238">DNA-binding</keyword>